<dbReference type="EMBL" id="CP015970">
    <property type="protein sequence ID" value="AOZ46023.1"/>
    <property type="molecule type" value="Genomic_DNA"/>
</dbReference>
<dbReference type="GO" id="GO:0015940">
    <property type="term" value="P:pantothenate biosynthetic process"/>
    <property type="evidence" value="ECO:0007669"/>
    <property type="project" value="UniProtKB-KW"/>
</dbReference>
<dbReference type="SUPFAM" id="SSF48179">
    <property type="entry name" value="6-phosphogluconate dehydrogenase C-terminal domain-like"/>
    <property type="match status" value="1"/>
</dbReference>
<dbReference type="PANTHER" id="PTHR43765:SF2">
    <property type="entry name" value="2-DEHYDROPANTOATE 2-REDUCTASE"/>
    <property type="match status" value="1"/>
</dbReference>
<dbReference type="InterPro" id="IPR013332">
    <property type="entry name" value="KPR_N"/>
</dbReference>
<evidence type="ECO:0000313" key="15">
    <source>
        <dbReference type="EMBL" id="AMS04531.1"/>
    </source>
</evidence>
<comment type="function">
    <text evidence="1 11">Catalyzes the NADPH-dependent reduction of ketopantoate into pantoic acid.</text>
</comment>
<dbReference type="Pfam" id="PF02558">
    <property type="entry name" value="ApbA"/>
    <property type="match status" value="1"/>
</dbReference>
<dbReference type="NCBIfam" id="NF005091">
    <property type="entry name" value="PRK06522.2-2"/>
    <property type="match status" value="1"/>
</dbReference>
<dbReference type="InterPro" id="IPR036291">
    <property type="entry name" value="NAD(P)-bd_dom_sf"/>
</dbReference>
<feature type="signal peptide" evidence="12">
    <location>
        <begin position="1"/>
        <end position="29"/>
    </location>
</feature>
<evidence type="ECO:0000313" key="17">
    <source>
        <dbReference type="Proteomes" id="UP000075221"/>
    </source>
</evidence>
<evidence type="ECO:0000256" key="3">
    <source>
        <dbReference type="ARBA" id="ARBA00007870"/>
    </source>
</evidence>
<reference evidence="15 17" key="2">
    <citation type="submission" date="2016-02" db="EMBL/GenBank/DDBJ databases">
        <title>Complete Genome Sequence of Propionibacterium acidipropionici ATCC 55737.</title>
        <authorList>
            <person name="Luna Flores C.H."/>
            <person name="Nielsen L.K."/>
            <person name="Marcellin E."/>
        </authorList>
    </citation>
    <scope>NUCLEOTIDE SEQUENCE [LARGE SCALE GENOMIC DNA]</scope>
    <source>
        <strain evidence="15 17">ATCC 55737</strain>
    </source>
</reference>
<feature type="chain" id="PRO_5042278526" description="2-dehydropantoate 2-reductase" evidence="12">
    <location>
        <begin position="30"/>
        <end position="313"/>
    </location>
</feature>
<name>A0AAC8YCZ2_9ACTN</name>
<evidence type="ECO:0000256" key="11">
    <source>
        <dbReference type="RuleBase" id="RU362068"/>
    </source>
</evidence>
<evidence type="ECO:0000256" key="7">
    <source>
        <dbReference type="ARBA" id="ARBA00022857"/>
    </source>
</evidence>
<evidence type="ECO:0000256" key="12">
    <source>
        <dbReference type="SAM" id="SignalP"/>
    </source>
</evidence>
<dbReference type="InterPro" id="IPR013752">
    <property type="entry name" value="KPA_reductase"/>
</dbReference>
<evidence type="ECO:0000313" key="18">
    <source>
        <dbReference type="Proteomes" id="UP000178666"/>
    </source>
</evidence>
<dbReference type="NCBIfam" id="TIGR00745">
    <property type="entry name" value="apbA_panE"/>
    <property type="match status" value="1"/>
</dbReference>
<keyword evidence="18" id="KW-1185">Reference proteome</keyword>
<dbReference type="FunFam" id="1.10.1040.10:FF:000017">
    <property type="entry name" value="2-dehydropantoate 2-reductase"/>
    <property type="match status" value="1"/>
</dbReference>
<evidence type="ECO:0000256" key="4">
    <source>
        <dbReference type="ARBA" id="ARBA00013014"/>
    </source>
</evidence>
<keyword evidence="8 11" id="KW-0560">Oxidoreductase</keyword>
<comment type="catalytic activity">
    <reaction evidence="10 11">
        <text>(R)-pantoate + NADP(+) = 2-dehydropantoate + NADPH + H(+)</text>
        <dbReference type="Rhea" id="RHEA:16233"/>
        <dbReference type="ChEBI" id="CHEBI:11561"/>
        <dbReference type="ChEBI" id="CHEBI:15378"/>
        <dbReference type="ChEBI" id="CHEBI:15980"/>
        <dbReference type="ChEBI" id="CHEBI:57783"/>
        <dbReference type="ChEBI" id="CHEBI:58349"/>
        <dbReference type="EC" id="1.1.1.169"/>
    </reaction>
</comment>
<dbReference type="InterPro" id="IPR050838">
    <property type="entry name" value="Ketopantoate_reductase"/>
</dbReference>
<dbReference type="RefSeq" id="WP_062818970.1">
    <property type="nucleotide sequence ID" value="NZ_CP014352.1"/>
</dbReference>
<evidence type="ECO:0000256" key="6">
    <source>
        <dbReference type="ARBA" id="ARBA00022655"/>
    </source>
</evidence>
<dbReference type="PANTHER" id="PTHR43765">
    <property type="entry name" value="2-DEHYDROPANTOATE 2-REDUCTASE-RELATED"/>
    <property type="match status" value="1"/>
</dbReference>
<dbReference type="EC" id="1.1.1.169" evidence="4 11"/>
<dbReference type="GO" id="GO:0050661">
    <property type="term" value="F:NADP binding"/>
    <property type="evidence" value="ECO:0007669"/>
    <property type="project" value="TreeGrafter"/>
</dbReference>
<evidence type="ECO:0000256" key="2">
    <source>
        <dbReference type="ARBA" id="ARBA00004994"/>
    </source>
</evidence>
<dbReference type="InterPro" id="IPR003710">
    <property type="entry name" value="ApbA"/>
</dbReference>
<keyword evidence="6 11" id="KW-0566">Pantothenate biosynthesis</keyword>
<organism evidence="15 17">
    <name type="scientific">Acidipropionibacterium acidipropionici</name>
    <dbReference type="NCBI Taxonomy" id="1748"/>
    <lineage>
        <taxon>Bacteria</taxon>
        <taxon>Bacillati</taxon>
        <taxon>Actinomycetota</taxon>
        <taxon>Actinomycetes</taxon>
        <taxon>Propionibacteriales</taxon>
        <taxon>Propionibacteriaceae</taxon>
        <taxon>Acidipropionibacterium</taxon>
    </lineage>
</organism>
<evidence type="ECO:0000256" key="1">
    <source>
        <dbReference type="ARBA" id="ARBA00002919"/>
    </source>
</evidence>
<comment type="similarity">
    <text evidence="3 11">Belongs to the ketopantoate reductase family.</text>
</comment>
<dbReference type="AlphaFoldDB" id="A0AAC8YCZ2"/>
<evidence type="ECO:0000313" key="16">
    <source>
        <dbReference type="EMBL" id="AOZ46023.1"/>
    </source>
</evidence>
<dbReference type="GO" id="GO:0005737">
    <property type="term" value="C:cytoplasm"/>
    <property type="evidence" value="ECO:0007669"/>
    <property type="project" value="TreeGrafter"/>
</dbReference>
<dbReference type="InterPro" id="IPR013328">
    <property type="entry name" value="6PGD_dom2"/>
</dbReference>
<protein>
    <recommendedName>
        <fullName evidence="5 11">2-dehydropantoate 2-reductase</fullName>
        <ecNumber evidence="4 11">1.1.1.169</ecNumber>
    </recommendedName>
    <alternativeName>
        <fullName evidence="9 11">Ketopantoate reductase</fullName>
    </alternativeName>
</protein>
<accession>A0AAC8YCZ2</accession>
<proteinExistence type="inferred from homology"/>
<feature type="domain" description="Ketopantoate reductase C-terminal" evidence="14">
    <location>
        <begin position="174"/>
        <end position="296"/>
    </location>
</feature>
<dbReference type="Gene3D" id="3.40.50.720">
    <property type="entry name" value="NAD(P)-binding Rossmann-like Domain"/>
    <property type="match status" value="1"/>
</dbReference>
<dbReference type="InterPro" id="IPR008927">
    <property type="entry name" value="6-PGluconate_DH-like_C_sf"/>
</dbReference>
<evidence type="ECO:0000256" key="8">
    <source>
        <dbReference type="ARBA" id="ARBA00023002"/>
    </source>
</evidence>
<evidence type="ECO:0000256" key="10">
    <source>
        <dbReference type="ARBA" id="ARBA00048793"/>
    </source>
</evidence>
<evidence type="ECO:0000256" key="5">
    <source>
        <dbReference type="ARBA" id="ARBA00019465"/>
    </source>
</evidence>
<sequence>MQQAASKSPVAVIGAGAIGLAIASALARAGHPVTVCGGRPFDEMVITEGPTTASWPVAHTDDPGDVAGHHTVILAVKAHQTDAVGDWLRSVDGPGVDVLVAQNGIEQRERVAPYLSQAHVVPAVVYLNAERSEPGRATVRRVTQGELAIPDEPANRPLAARIREGGMRVDLDADFTTTLWNKLLMNITANPLTALTRQRTAVLRDEAVGRVALAIMEEAVTVARAEGARLSAADAAAGLEALRRVPDGAPTSMLQDCWAGRPLEYDALTGAVLRAAERHGIDVPVNRLIYSLVAAVRPDREGPTSQDSAAVRT</sequence>
<evidence type="ECO:0000259" key="14">
    <source>
        <dbReference type="Pfam" id="PF08546"/>
    </source>
</evidence>
<reference evidence="16 18" key="1">
    <citation type="journal article" date="2016" name="Plant Dis.">
        <title>Improved production of propionic acid using genome shuffling.</title>
        <authorList>
            <person name="Luna-Flores C.H."/>
            <person name="Palfreyman R.W."/>
            <person name="Kromer J.O."/>
            <person name="Nielsen L.K."/>
            <person name="Marcellin E."/>
        </authorList>
    </citation>
    <scope>NUCLEOTIDE SEQUENCE [LARGE SCALE GENOMIC DNA]</scope>
    <source>
        <strain evidence="16 18">F3E8</strain>
    </source>
</reference>
<dbReference type="Proteomes" id="UP000075221">
    <property type="component" value="Chromosome"/>
</dbReference>
<evidence type="ECO:0000256" key="9">
    <source>
        <dbReference type="ARBA" id="ARBA00032024"/>
    </source>
</evidence>
<keyword evidence="7 11" id="KW-0521">NADP</keyword>
<dbReference type="GO" id="GO:0008677">
    <property type="term" value="F:2-dehydropantoate 2-reductase activity"/>
    <property type="evidence" value="ECO:0007669"/>
    <property type="project" value="UniProtKB-EC"/>
</dbReference>
<evidence type="ECO:0000259" key="13">
    <source>
        <dbReference type="Pfam" id="PF02558"/>
    </source>
</evidence>
<keyword evidence="12" id="KW-0732">Signal</keyword>
<feature type="domain" description="Ketopantoate reductase N-terminal" evidence="13">
    <location>
        <begin position="10"/>
        <end position="150"/>
    </location>
</feature>
<dbReference type="Proteomes" id="UP000178666">
    <property type="component" value="Chromosome"/>
</dbReference>
<comment type="pathway">
    <text evidence="2 11">Cofactor biosynthesis; (R)-pantothenate biosynthesis; (R)-pantoate from 3-methyl-2-oxobutanoate: step 2/2.</text>
</comment>
<dbReference type="SUPFAM" id="SSF51735">
    <property type="entry name" value="NAD(P)-binding Rossmann-fold domains"/>
    <property type="match status" value="1"/>
</dbReference>
<dbReference type="Pfam" id="PF08546">
    <property type="entry name" value="ApbA_C"/>
    <property type="match status" value="1"/>
</dbReference>
<gene>
    <name evidence="16" type="ORF">A8L58_04035</name>
    <name evidence="15" type="ORF">AXH35_02570</name>
</gene>
<dbReference type="Gene3D" id="1.10.1040.10">
    <property type="entry name" value="N-(1-d-carboxylethyl)-l-norvaline Dehydrogenase, domain 2"/>
    <property type="match status" value="1"/>
</dbReference>
<dbReference type="EMBL" id="CP014352">
    <property type="protein sequence ID" value="AMS04531.1"/>
    <property type="molecule type" value="Genomic_DNA"/>
</dbReference>